<dbReference type="SUPFAM" id="SSF54001">
    <property type="entry name" value="Cysteine proteinases"/>
    <property type="match status" value="1"/>
</dbReference>
<dbReference type="OrthoDB" id="27652at2759"/>
<evidence type="ECO:0000313" key="10">
    <source>
        <dbReference type="EMBL" id="CDW48283.1"/>
    </source>
</evidence>
<evidence type="ECO:0000256" key="4">
    <source>
        <dbReference type="ARBA" id="ARBA00022833"/>
    </source>
</evidence>
<dbReference type="Gene3D" id="3.90.70.10">
    <property type="entry name" value="Cysteine proteinases"/>
    <property type="match status" value="1"/>
</dbReference>
<proteinExistence type="inferred from homology"/>
<dbReference type="InterPro" id="IPR018200">
    <property type="entry name" value="USP_CS"/>
</dbReference>
<dbReference type="InterPro" id="IPR001394">
    <property type="entry name" value="Peptidase_C19_UCH"/>
</dbReference>
<protein>
    <recommendedName>
        <fullName evidence="6">Ubiquitin carboxyl-terminal hydrolase</fullName>
        <ecNumber evidence="6">3.4.19.12</ecNumber>
    </recommendedName>
</protein>
<feature type="region of interest" description="Disordered" evidence="7">
    <location>
        <begin position="112"/>
        <end position="148"/>
    </location>
</feature>
<keyword evidence="4" id="KW-0862">Zinc</keyword>
<keyword evidence="2" id="KW-0479">Metal-binding</keyword>
<dbReference type="SUPFAM" id="SSF57850">
    <property type="entry name" value="RING/U-box"/>
    <property type="match status" value="1"/>
</dbReference>
<dbReference type="InterPro" id="IPR001607">
    <property type="entry name" value="Znf_UBP"/>
</dbReference>
<dbReference type="InterPro" id="IPR038765">
    <property type="entry name" value="Papain-like_cys_pep_sf"/>
</dbReference>
<dbReference type="AlphaFoldDB" id="A0A0K2VCM1"/>
<dbReference type="Gene3D" id="3.30.40.10">
    <property type="entry name" value="Zinc/RING finger domain, C3HC4 (zinc finger)"/>
    <property type="match status" value="1"/>
</dbReference>
<dbReference type="PROSITE" id="PS00972">
    <property type="entry name" value="USP_1"/>
    <property type="match status" value="1"/>
</dbReference>
<dbReference type="GO" id="GO:0006508">
    <property type="term" value="P:proteolysis"/>
    <property type="evidence" value="ECO:0007669"/>
    <property type="project" value="UniProtKB-KW"/>
</dbReference>
<keyword evidence="6" id="KW-0645">Protease</keyword>
<dbReference type="PROSITE" id="PS50271">
    <property type="entry name" value="ZF_UBP"/>
    <property type="match status" value="1"/>
</dbReference>
<evidence type="ECO:0000256" key="5">
    <source>
        <dbReference type="PROSITE-ProRule" id="PRU00502"/>
    </source>
</evidence>
<keyword evidence="6" id="KW-0788">Thiol protease</keyword>
<dbReference type="InterPro" id="IPR050185">
    <property type="entry name" value="Ub_carboxyl-term_hydrolase"/>
</dbReference>
<keyword evidence="6 10" id="KW-0378">Hydrolase</keyword>
<dbReference type="Pfam" id="PF00443">
    <property type="entry name" value="UCH"/>
    <property type="match status" value="1"/>
</dbReference>
<dbReference type="InterPro" id="IPR013083">
    <property type="entry name" value="Znf_RING/FYVE/PHD"/>
</dbReference>
<dbReference type="PANTHER" id="PTHR21646">
    <property type="entry name" value="UBIQUITIN CARBOXYL-TERMINAL HYDROLASE"/>
    <property type="match status" value="1"/>
</dbReference>
<accession>A0A0K2VCM1</accession>
<organism evidence="10">
    <name type="scientific">Lepeophtheirus salmonis</name>
    <name type="common">Salmon louse</name>
    <name type="synonym">Caligus salmonis</name>
    <dbReference type="NCBI Taxonomy" id="72036"/>
    <lineage>
        <taxon>Eukaryota</taxon>
        <taxon>Metazoa</taxon>
        <taxon>Ecdysozoa</taxon>
        <taxon>Arthropoda</taxon>
        <taxon>Crustacea</taxon>
        <taxon>Multicrustacea</taxon>
        <taxon>Hexanauplia</taxon>
        <taxon>Copepoda</taxon>
        <taxon>Siphonostomatoida</taxon>
        <taxon>Caligidae</taxon>
        <taxon>Lepeophtheirus</taxon>
    </lineage>
</organism>
<keyword evidence="3 5" id="KW-0863">Zinc-finger</keyword>
<dbReference type="InterPro" id="IPR028889">
    <property type="entry name" value="USP"/>
</dbReference>
<dbReference type="EMBL" id="HACA01030922">
    <property type="protein sequence ID" value="CDW48283.1"/>
    <property type="molecule type" value="Transcribed_RNA"/>
</dbReference>
<dbReference type="PROSITE" id="PS00973">
    <property type="entry name" value="USP_2"/>
    <property type="match status" value="1"/>
</dbReference>
<dbReference type="PANTHER" id="PTHR21646:SF19">
    <property type="entry name" value="UBIQUITIN CARBOXYL-TERMINAL HYDROLASE 3"/>
    <property type="match status" value="1"/>
</dbReference>
<evidence type="ECO:0000256" key="3">
    <source>
        <dbReference type="ARBA" id="ARBA00022771"/>
    </source>
</evidence>
<dbReference type="GO" id="GO:0016579">
    <property type="term" value="P:protein deubiquitination"/>
    <property type="evidence" value="ECO:0007669"/>
    <property type="project" value="InterPro"/>
</dbReference>
<evidence type="ECO:0000256" key="6">
    <source>
        <dbReference type="RuleBase" id="RU366025"/>
    </source>
</evidence>
<reference evidence="10" key="1">
    <citation type="submission" date="2014-05" db="EMBL/GenBank/DDBJ databases">
        <authorList>
            <person name="Chronopoulou M."/>
        </authorList>
    </citation>
    <scope>NUCLEOTIDE SEQUENCE</scope>
    <source>
        <tissue evidence="10">Whole organism</tissue>
    </source>
</reference>
<evidence type="ECO:0000256" key="7">
    <source>
        <dbReference type="SAM" id="MobiDB-lite"/>
    </source>
</evidence>
<evidence type="ECO:0000256" key="1">
    <source>
        <dbReference type="ARBA" id="ARBA00000707"/>
    </source>
</evidence>
<feature type="domain" description="UBP-type" evidence="9">
    <location>
        <begin position="1"/>
        <end position="103"/>
    </location>
</feature>
<evidence type="ECO:0000259" key="8">
    <source>
        <dbReference type="PROSITE" id="PS50235"/>
    </source>
</evidence>
<evidence type="ECO:0000256" key="2">
    <source>
        <dbReference type="ARBA" id="ARBA00022723"/>
    </source>
</evidence>
<sequence length="543" mass="61367">MECSHLRDSNDIIKVLDANRLLPLACSKCEGRESIWICVFCGSLNCGRYAEAHGLAHFQENPSHSVCMETQELSVFCYACDDFIINDTSEGALDQLRSSLRAPLDEKKARILRPRRSKRSPSSFDSLGGVENKPKRRKKDAQALSKMNASPKKSLVGLRNLGNTCFMSAVLQSLSNIQEFCRVLKQIPSFDQKIVTSQRESRSKNAISTEGPIMTEELKKVLVALNAGQETKKAFSPGALFMVIWKVVPRFRGYQQQDAHEFLRYMLDRLHTELLSLLPSDLSHLQQKYSPYSCRTSTAGSRGTTSSHSLVTSIFGGMLQSEVTCLVCNASSKKHDPFLDLSIDIPNKFIQLRKAKNNIQQNLTNQTKLKSDSKEQNPTCHLHDCLEKFVDVEELADSERFFCGSCKNKQRSTKKFWIRRLPNVLCLHIKRFRWSPYSRTKLDTHVSFPLSGLDMSDYLLTNLHETRCSNAGSSLYDLAAVIVHHGSGAGSGHYTAFVIKNNNWYHFNDSTVLASDSETVLKSKAYILFYIQREFRQPGFSKS</sequence>
<dbReference type="SMART" id="SM00290">
    <property type="entry name" value="ZnF_UBP"/>
    <property type="match status" value="1"/>
</dbReference>
<dbReference type="PROSITE" id="PS50235">
    <property type="entry name" value="USP_3"/>
    <property type="match status" value="1"/>
</dbReference>
<feature type="domain" description="USP" evidence="8">
    <location>
        <begin position="156"/>
        <end position="533"/>
    </location>
</feature>
<dbReference type="GO" id="GO:0008270">
    <property type="term" value="F:zinc ion binding"/>
    <property type="evidence" value="ECO:0007669"/>
    <property type="project" value="UniProtKB-KW"/>
</dbReference>
<comment type="catalytic activity">
    <reaction evidence="1 6">
        <text>Thiol-dependent hydrolysis of ester, thioester, amide, peptide and isopeptide bonds formed by the C-terminal Gly of ubiquitin (a 76-residue protein attached to proteins as an intracellular targeting signal).</text>
        <dbReference type="EC" id="3.4.19.12"/>
    </reaction>
</comment>
<dbReference type="Pfam" id="PF02148">
    <property type="entry name" value="zf-UBP"/>
    <property type="match status" value="1"/>
</dbReference>
<dbReference type="EC" id="3.4.19.12" evidence="6"/>
<comment type="similarity">
    <text evidence="6">Belongs to the peptidase C19 family.</text>
</comment>
<keyword evidence="6" id="KW-0833">Ubl conjugation pathway</keyword>
<evidence type="ECO:0000259" key="9">
    <source>
        <dbReference type="PROSITE" id="PS50271"/>
    </source>
</evidence>
<dbReference type="GO" id="GO:0004843">
    <property type="term" value="F:cysteine-type deubiquitinase activity"/>
    <property type="evidence" value="ECO:0007669"/>
    <property type="project" value="UniProtKB-UniRule"/>
</dbReference>
<name>A0A0K2VCM1_LEPSM</name>